<proteinExistence type="predicted"/>
<keyword evidence="3" id="KW-1185">Reference proteome</keyword>
<dbReference type="Gene3D" id="1.25.40.10">
    <property type="entry name" value="Tetratricopeptide repeat domain"/>
    <property type="match status" value="1"/>
</dbReference>
<dbReference type="SMART" id="SM00299">
    <property type="entry name" value="CLH"/>
    <property type="match status" value="1"/>
</dbReference>
<evidence type="ECO:0008006" key="4">
    <source>
        <dbReference type="Google" id="ProtNLM"/>
    </source>
</evidence>
<dbReference type="GO" id="GO:0006886">
    <property type="term" value="P:intracellular protein transport"/>
    <property type="evidence" value="ECO:0007669"/>
    <property type="project" value="UniProtKB-UniRule"/>
</dbReference>
<dbReference type="InterPro" id="IPR055358">
    <property type="entry name" value="CHCR"/>
</dbReference>
<accession>A0A024GW24</accession>
<dbReference type="Proteomes" id="UP000053237">
    <property type="component" value="Unassembled WGS sequence"/>
</dbReference>
<dbReference type="GO" id="GO:0032051">
    <property type="term" value="F:clathrin light chain binding"/>
    <property type="evidence" value="ECO:0007669"/>
    <property type="project" value="TreeGrafter"/>
</dbReference>
<dbReference type="EMBL" id="CAIX01002055">
    <property type="protein sequence ID" value="CCI50937.1"/>
    <property type="molecule type" value="Genomic_DNA"/>
</dbReference>
<feature type="non-terminal residue" evidence="2">
    <location>
        <position position="1"/>
    </location>
</feature>
<protein>
    <recommendedName>
        <fullName evidence="4">Coatomer WD associated region domain-containing protein</fullName>
    </recommendedName>
</protein>
<dbReference type="GO" id="GO:0006898">
    <property type="term" value="P:receptor-mediated endocytosis"/>
    <property type="evidence" value="ECO:0007669"/>
    <property type="project" value="TreeGrafter"/>
</dbReference>
<dbReference type="PROSITE" id="PS50236">
    <property type="entry name" value="CHCR"/>
    <property type="match status" value="1"/>
</dbReference>
<dbReference type="InterPro" id="IPR011990">
    <property type="entry name" value="TPR-like_helical_dom_sf"/>
</dbReference>
<name>A0A024GW24_9STRA</name>
<evidence type="ECO:0000313" key="2">
    <source>
        <dbReference type="EMBL" id="CCI50937.1"/>
    </source>
</evidence>
<feature type="repeat" description="CHCR" evidence="1">
    <location>
        <begin position="10"/>
        <end position="136"/>
    </location>
</feature>
<evidence type="ECO:0000313" key="3">
    <source>
        <dbReference type="Proteomes" id="UP000053237"/>
    </source>
</evidence>
<dbReference type="STRING" id="65357.A0A024GW24"/>
<reference evidence="2 3" key="1">
    <citation type="submission" date="2012-05" db="EMBL/GenBank/DDBJ databases">
        <title>Recombination and specialization in a pathogen metapopulation.</title>
        <authorList>
            <person name="Gardiner A."/>
            <person name="Kemen E."/>
            <person name="Schultz-Larsen T."/>
            <person name="MacLean D."/>
            <person name="Van Oosterhout C."/>
            <person name="Jones J.D.G."/>
        </authorList>
    </citation>
    <scope>NUCLEOTIDE SEQUENCE [LARGE SCALE GENOMIC DNA]</scope>
    <source>
        <strain evidence="2 3">Ac Nc2</strain>
    </source>
</reference>
<dbReference type="PANTHER" id="PTHR10292:SF1">
    <property type="entry name" value="CLATHRIN HEAVY CHAIN"/>
    <property type="match status" value="1"/>
</dbReference>
<organism evidence="2 3">
    <name type="scientific">Albugo candida</name>
    <dbReference type="NCBI Taxonomy" id="65357"/>
    <lineage>
        <taxon>Eukaryota</taxon>
        <taxon>Sar</taxon>
        <taxon>Stramenopiles</taxon>
        <taxon>Oomycota</taxon>
        <taxon>Peronosporomycetes</taxon>
        <taxon>Albuginales</taxon>
        <taxon>Albuginaceae</taxon>
        <taxon>Albugo</taxon>
    </lineage>
</organism>
<dbReference type="InParanoid" id="A0A024GW24"/>
<dbReference type="PANTHER" id="PTHR10292">
    <property type="entry name" value="CLATHRIN HEAVY CHAIN RELATED"/>
    <property type="match status" value="1"/>
</dbReference>
<dbReference type="AlphaFoldDB" id="A0A024GW24"/>
<dbReference type="GO" id="GO:0071439">
    <property type="term" value="C:clathrin complex"/>
    <property type="evidence" value="ECO:0007669"/>
    <property type="project" value="TreeGrafter"/>
</dbReference>
<gene>
    <name evidence="2" type="ORF">BN9_134670</name>
</gene>
<dbReference type="InterPro" id="IPR000547">
    <property type="entry name" value="Clathrin_H-chain/VPS_repeat"/>
</dbReference>
<evidence type="ECO:0000256" key="1">
    <source>
        <dbReference type="PROSITE-ProRule" id="PRU01006"/>
    </source>
</evidence>
<comment type="caution">
    <text evidence="2">The sequence shown here is derived from an EMBL/GenBank/DDBJ whole genome shotgun (WGS) entry which is preliminary data.</text>
</comment>
<dbReference type="InterPro" id="IPR016024">
    <property type="entry name" value="ARM-type_fold"/>
</dbReference>
<dbReference type="OrthoDB" id="2113814at2759"/>
<sequence>GDVHDSLAAFIKANDASAYVHVIAAAELANDYAELIPYLRMARNSVKEQYLDTSLIYAYAKCEKFSELEDFKSAPNVAQIQEIGERCFKEGMFSAAKILFQNINNNAKLAICYVRLNKFREAVDAATKANSVGTWK</sequence>
<dbReference type="Pfam" id="PF00637">
    <property type="entry name" value="Clathrin"/>
    <property type="match status" value="1"/>
</dbReference>
<dbReference type="SUPFAM" id="SSF48371">
    <property type="entry name" value="ARM repeat"/>
    <property type="match status" value="1"/>
</dbReference>